<reference evidence="5" key="1">
    <citation type="submission" date="2016-06" db="UniProtKB">
        <authorList>
            <consortium name="WormBaseParasite"/>
        </authorList>
    </citation>
    <scope>IDENTIFICATION</scope>
</reference>
<keyword evidence="4" id="KW-1185">Reference proteome</keyword>
<dbReference type="SUPFAM" id="SSF52540">
    <property type="entry name" value="P-loop containing nucleoside triphosphate hydrolases"/>
    <property type="match status" value="1"/>
</dbReference>
<dbReference type="PRINTS" id="PR00449">
    <property type="entry name" value="RASTRNSFRMNG"/>
</dbReference>
<dbReference type="Gene3D" id="3.40.50.300">
    <property type="entry name" value="P-loop containing nucleotide triphosphate hydrolases"/>
    <property type="match status" value="1"/>
</dbReference>
<dbReference type="EMBL" id="UZAM01009048">
    <property type="protein sequence ID" value="VDP07481.1"/>
    <property type="molecule type" value="Genomic_DNA"/>
</dbReference>
<dbReference type="Pfam" id="PF00071">
    <property type="entry name" value="Ras"/>
    <property type="match status" value="1"/>
</dbReference>
<evidence type="ECO:0000313" key="3">
    <source>
        <dbReference type="EMBL" id="VDP07481.1"/>
    </source>
</evidence>
<sequence>MMKSSDTHVSRTEIMEGIGAVLVYDITDTYSFAGLGEHLNEIKRAMFPDAQISVAGSKADLDMLRKVSFQEAHTFAVEHYLSLFEVSAKTGKNVLELFQDLVGSILKKHTFEVYSPVSLEVVNESMQGSGSSLMPCCWI</sequence>
<dbReference type="Proteomes" id="UP000270296">
    <property type="component" value="Unassembled WGS sequence"/>
</dbReference>
<dbReference type="SMART" id="SM00175">
    <property type="entry name" value="RAB"/>
    <property type="match status" value="1"/>
</dbReference>
<dbReference type="SMART" id="SM00173">
    <property type="entry name" value="RAS"/>
    <property type="match status" value="1"/>
</dbReference>
<organism evidence="5">
    <name type="scientific">Soboliphyme baturini</name>
    <dbReference type="NCBI Taxonomy" id="241478"/>
    <lineage>
        <taxon>Eukaryota</taxon>
        <taxon>Metazoa</taxon>
        <taxon>Ecdysozoa</taxon>
        <taxon>Nematoda</taxon>
        <taxon>Enoplea</taxon>
        <taxon>Dorylaimia</taxon>
        <taxon>Dioctophymatida</taxon>
        <taxon>Dioctophymatoidea</taxon>
        <taxon>Soboliphymatidae</taxon>
        <taxon>Soboliphyme</taxon>
    </lineage>
</organism>
<dbReference type="PANTHER" id="PTHR47978">
    <property type="match status" value="1"/>
</dbReference>
<keyword evidence="2" id="KW-0547">Nucleotide-binding</keyword>
<protein>
    <submittedName>
        <fullName evidence="5">STAS domain-containing protein</fullName>
    </submittedName>
</protein>
<comment type="similarity">
    <text evidence="1">Belongs to the small GTPase superfamily. Rab family.</text>
</comment>
<evidence type="ECO:0000256" key="1">
    <source>
        <dbReference type="ARBA" id="ARBA00006270"/>
    </source>
</evidence>
<evidence type="ECO:0000313" key="5">
    <source>
        <dbReference type="WBParaSite" id="SBAD_0000573901-mRNA-1"/>
    </source>
</evidence>
<dbReference type="GO" id="GO:0005525">
    <property type="term" value="F:GTP binding"/>
    <property type="evidence" value="ECO:0007669"/>
    <property type="project" value="InterPro"/>
</dbReference>
<proteinExistence type="inferred from homology"/>
<name>A0A183IPH0_9BILA</name>
<dbReference type="InterPro" id="IPR027417">
    <property type="entry name" value="P-loop_NTPase"/>
</dbReference>
<evidence type="ECO:0000313" key="4">
    <source>
        <dbReference type="Proteomes" id="UP000270296"/>
    </source>
</evidence>
<dbReference type="PROSITE" id="PS51419">
    <property type="entry name" value="RAB"/>
    <property type="match status" value="1"/>
</dbReference>
<dbReference type="InterPro" id="IPR001806">
    <property type="entry name" value="Small_GTPase"/>
</dbReference>
<gene>
    <name evidence="3" type="ORF">SBAD_LOCUS5516</name>
</gene>
<dbReference type="GO" id="GO:0003924">
    <property type="term" value="F:GTPase activity"/>
    <property type="evidence" value="ECO:0007669"/>
    <property type="project" value="InterPro"/>
</dbReference>
<reference evidence="3 4" key="2">
    <citation type="submission" date="2018-11" db="EMBL/GenBank/DDBJ databases">
        <authorList>
            <consortium name="Pathogen Informatics"/>
        </authorList>
    </citation>
    <scope>NUCLEOTIDE SEQUENCE [LARGE SCALE GENOMIC DNA]</scope>
</reference>
<dbReference type="AlphaFoldDB" id="A0A183IPH0"/>
<evidence type="ECO:0000256" key="2">
    <source>
        <dbReference type="ARBA" id="ARBA00022741"/>
    </source>
</evidence>
<dbReference type="OrthoDB" id="25896at2759"/>
<accession>A0A183IPH0</accession>
<dbReference type="WBParaSite" id="SBAD_0000573901-mRNA-1">
    <property type="protein sequence ID" value="SBAD_0000573901-mRNA-1"/>
    <property type="gene ID" value="SBAD_0000573901"/>
</dbReference>